<evidence type="ECO:0000256" key="1">
    <source>
        <dbReference type="ARBA" id="ARBA00004141"/>
    </source>
</evidence>
<dbReference type="InterPro" id="IPR020846">
    <property type="entry name" value="MFS_dom"/>
</dbReference>
<reference evidence="11" key="1">
    <citation type="journal article" date="2013" name="New Phytol.">
        <title>Comparative genomic and transcriptomic analyses reveal the hemibiotrophic stage shift of Colletotrichum fungi.</title>
        <authorList>
            <person name="Gan P."/>
            <person name="Ikeda K."/>
            <person name="Irieda H."/>
            <person name="Narusaka M."/>
            <person name="O'Connell R.J."/>
            <person name="Narusaka Y."/>
            <person name="Takano Y."/>
            <person name="Kubo Y."/>
            <person name="Shirasu K."/>
        </authorList>
    </citation>
    <scope>NUCLEOTIDE SEQUENCE [LARGE SCALE GENOMIC DNA]</scope>
    <source>
        <strain evidence="11">104-T / ATCC 96160 / CBS 514.97 / LARS 414 / MAFF 240422</strain>
    </source>
</reference>
<dbReference type="SUPFAM" id="SSF51735">
    <property type="entry name" value="NAD(P)-binding Rossmann-fold domains"/>
    <property type="match status" value="1"/>
</dbReference>
<evidence type="ECO:0000256" key="6">
    <source>
        <dbReference type="ARBA" id="ARBA00023136"/>
    </source>
</evidence>
<dbReference type="InterPro" id="IPR011701">
    <property type="entry name" value="MFS"/>
</dbReference>
<name>A0A484FI31_COLOR</name>
<dbReference type="GO" id="GO:0005886">
    <property type="term" value="C:plasma membrane"/>
    <property type="evidence" value="ECO:0007669"/>
    <property type="project" value="TreeGrafter"/>
</dbReference>
<dbReference type="EMBL" id="AMCV02000031">
    <property type="protein sequence ID" value="TDZ17235.1"/>
    <property type="molecule type" value="Genomic_DNA"/>
</dbReference>
<feature type="transmembrane region" description="Helical" evidence="8">
    <location>
        <begin position="748"/>
        <end position="771"/>
    </location>
</feature>
<keyword evidence="5 8" id="KW-1133">Transmembrane helix</keyword>
<feature type="transmembrane region" description="Helical" evidence="8">
    <location>
        <begin position="454"/>
        <end position="473"/>
    </location>
</feature>
<keyword evidence="11" id="KW-1185">Reference proteome</keyword>
<feature type="transmembrane region" description="Helical" evidence="8">
    <location>
        <begin position="649"/>
        <end position="675"/>
    </location>
</feature>
<dbReference type="AlphaFoldDB" id="A0A484FI31"/>
<dbReference type="InterPro" id="IPR020843">
    <property type="entry name" value="ER"/>
</dbReference>
<feature type="transmembrane region" description="Helical" evidence="8">
    <location>
        <begin position="576"/>
        <end position="602"/>
    </location>
</feature>
<dbReference type="SUPFAM" id="SSF50129">
    <property type="entry name" value="GroES-like"/>
    <property type="match status" value="1"/>
</dbReference>
<reference evidence="11" key="2">
    <citation type="journal article" date="2019" name="Mol. Plant Microbe Interact.">
        <title>Genome sequence resources for four phytopathogenic fungi from the Colletotrichum orbiculare species complex.</title>
        <authorList>
            <person name="Gan P."/>
            <person name="Tsushima A."/>
            <person name="Narusaka M."/>
            <person name="Narusaka Y."/>
            <person name="Takano Y."/>
            <person name="Kubo Y."/>
            <person name="Shirasu K."/>
        </authorList>
    </citation>
    <scope>GENOME REANNOTATION</scope>
    <source>
        <strain evidence="11">104-T / ATCC 96160 / CBS 514.97 / LARS 414 / MAFF 240422</strain>
    </source>
</reference>
<dbReference type="SUPFAM" id="SSF103473">
    <property type="entry name" value="MFS general substrate transporter"/>
    <property type="match status" value="1"/>
</dbReference>
<dbReference type="Pfam" id="PF07690">
    <property type="entry name" value="MFS_1"/>
    <property type="match status" value="1"/>
</dbReference>
<evidence type="ECO:0000259" key="9">
    <source>
        <dbReference type="PROSITE" id="PS50850"/>
    </source>
</evidence>
<feature type="compositionally biased region" description="Basic and acidic residues" evidence="7">
    <location>
        <begin position="349"/>
        <end position="358"/>
    </location>
</feature>
<dbReference type="Pfam" id="PF08240">
    <property type="entry name" value="ADH_N"/>
    <property type="match status" value="1"/>
</dbReference>
<dbReference type="PROSITE" id="PS50850">
    <property type="entry name" value="MFS"/>
    <property type="match status" value="1"/>
</dbReference>
<gene>
    <name evidence="10" type="primary">patC-2</name>
    <name evidence="10" type="ORF">Cob_v009725</name>
</gene>
<keyword evidence="4 8" id="KW-0812">Transmembrane</keyword>
<organism evidence="10 11">
    <name type="scientific">Colletotrichum orbiculare (strain 104-T / ATCC 96160 / CBS 514.97 / LARS 414 / MAFF 240422)</name>
    <name type="common">Cucumber anthracnose fungus</name>
    <name type="synonym">Colletotrichum lagenarium</name>
    <dbReference type="NCBI Taxonomy" id="1213857"/>
    <lineage>
        <taxon>Eukaryota</taxon>
        <taxon>Fungi</taxon>
        <taxon>Dikarya</taxon>
        <taxon>Ascomycota</taxon>
        <taxon>Pezizomycotina</taxon>
        <taxon>Sordariomycetes</taxon>
        <taxon>Hypocreomycetidae</taxon>
        <taxon>Glomerellales</taxon>
        <taxon>Glomerellaceae</taxon>
        <taxon>Colletotrichum</taxon>
        <taxon>Colletotrichum orbiculare species complex</taxon>
    </lineage>
</organism>
<accession>A0A484FI31</accession>
<dbReference type="PANTHER" id="PTHR23501">
    <property type="entry name" value="MAJOR FACILITATOR SUPERFAMILY"/>
    <property type="match status" value="1"/>
</dbReference>
<sequence>MAKSLVHKPGSNPAIQVVTHDIPSIHQMQDQVLVRFLAVPVDKIDLLVLDGRYPIKPRFSVQGHPVPGFEGCAVVVESASGDFAAGDRVIAREAGLGTWRTHAVLPADALLKLPRETPAVAAALMRYGSMVAWLLCEEVAAPLAEGDWVMLSAGAGCVAQFFVQLARRRGVRTAVVVRDRVDMAETTARLTALGASIVVSESQLARDKASVVPGKLVLALDSVFGGVGQAMLDSLAVGGRYVMVGMLGGGSSAISVGTEHLFRRQLSLTSFRSSEVLRRIGKARAESVYKTLAQLLIDGELKCPDVAVVDWAQAEGDDEGLELLANESIQTSRGDTAVADDESSIGTSRPRETLSESEKDVVGETSQAVARLPPSPRTVHGVLLQWAVTVVGVLVSQFLYAMGNTMVAVITPAIVNDLGGAAKLPWLTVGFQLGASAVVLPVSKLYGMFNVKWLYMTSVAVFATGSVLCGSAQSMNACIVGRVVSGVGGLGMYLGIMNIISSMTTDKERPGYLALVGLVWGIGTVLGPVVGGGFVDSRATWRWAFYTTVCAAGLFAPLSLALLPSITRSPGKSTVALLRCFDVVGAIISIGAQTSLVLAINLGRSLYDWNSPAIIALFAVAGGLFVALALQQAFSAFTTAEHRIFPVSLLLNVDAVLLFVAMAAATAAAFIPIYYLPLYFQFSRGLKAIEAAVRVMPLIAPMCAFILLNGRLLARFNYFQPWYVCGSVLALVGCVLMSRIAADSPLGGIYGYEVLVGVGTGSFMQCGYTIIQHVVPPAERPHAIGFMMLAQLGGIVLSLAIAGSIYINDSLSRLGVLMPGVPRATIQQTISGTSGDYLGSLAPDVQEQAVGIIVGALARTFIPAYTGAAVCLIVSCCFRRRHLVEG</sequence>
<feature type="transmembrane region" description="Helical" evidence="8">
    <location>
        <begin position="614"/>
        <end position="637"/>
    </location>
</feature>
<keyword evidence="6 8" id="KW-0472">Membrane</keyword>
<feature type="transmembrane region" description="Helical" evidence="8">
    <location>
        <begin position="695"/>
        <end position="714"/>
    </location>
</feature>
<dbReference type="OrthoDB" id="10021397at2759"/>
<dbReference type="Proteomes" id="UP000014480">
    <property type="component" value="Unassembled WGS sequence"/>
</dbReference>
<dbReference type="InterPro" id="IPR011032">
    <property type="entry name" value="GroES-like_sf"/>
</dbReference>
<dbReference type="InterPro" id="IPR036291">
    <property type="entry name" value="NAD(P)-bd_dom_sf"/>
</dbReference>
<protein>
    <submittedName>
        <fullName evidence="10">Efflux pump patC</fullName>
    </submittedName>
</protein>
<dbReference type="Gene3D" id="3.90.180.10">
    <property type="entry name" value="Medium-chain alcohol dehydrogenases, catalytic domain"/>
    <property type="match status" value="1"/>
</dbReference>
<evidence type="ECO:0000256" key="8">
    <source>
        <dbReference type="SAM" id="Phobius"/>
    </source>
</evidence>
<evidence type="ECO:0000256" key="3">
    <source>
        <dbReference type="ARBA" id="ARBA00022448"/>
    </source>
</evidence>
<dbReference type="InterPro" id="IPR036259">
    <property type="entry name" value="MFS_trans_sf"/>
</dbReference>
<feature type="transmembrane region" description="Helical" evidence="8">
    <location>
        <begin position="783"/>
        <end position="807"/>
    </location>
</feature>
<feature type="domain" description="Major facilitator superfamily (MFS) profile" evidence="9">
    <location>
        <begin position="389"/>
        <end position="867"/>
    </location>
</feature>
<evidence type="ECO:0000256" key="7">
    <source>
        <dbReference type="SAM" id="MobiDB-lite"/>
    </source>
</evidence>
<feature type="transmembrane region" description="Helical" evidence="8">
    <location>
        <begin position="543"/>
        <end position="564"/>
    </location>
</feature>
<dbReference type="Gene3D" id="1.20.1250.20">
    <property type="entry name" value="MFS general substrate transporter like domains"/>
    <property type="match status" value="2"/>
</dbReference>
<evidence type="ECO:0000313" key="11">
    <source>
        <dbReference type="Proteomes" id="UP000014480"/>
    </source>
</evidence>
<proteinExistence type="inferred from homology"/>
<dbReference type="SMART" id="SM00829">
    <property type="entry name" value="PKS_ER"/>
    <property type="match status" value="1"/>
</dbReference>
<evidence type="ECO:0000313" key="10">
    <source>
        <dbReference type="EMBL" id="TDZ17235.1"/>
    </source>
</evidence>
<keyword evidence="3" id="KW-0813">Transport</keyword>
<feature type="transmembrane region" description="Helical" evidence="8">
    <location>
        <begin position="381"/>
        <end position="403"/>
    </location>
</feature>
<feature type="transmembrane region" description="Helical" evidence="8">
    <location>
        <begin position="423"/>
        <end position="442"/>
    </location>
</feature>
<dbReference type="GO" id="GO:0016491">
    <property type="term" value="F:oxidoreductase activity"/>
    <property type="evidence" value="ECO:0007669"/>
    <property type="project" value="InterPro"/>
</dbReference>
<feature type="transmembrane region" description="Helical" evidence="8">
    <location>
        <begin position="512"/>
        <end position="531"/>
    </location>
</feature>
<dbReference type="GO" id="GO:0022857">
    <property type="term" value="F:transmembrane transporter activity"/>
    <property type="evidence" value="ECO:0007669"/>
    <property type="project" value="InterPro"/>
</dbReference>
<feature type="region of interest" description="Disordered" evidence="7">
    <location>
        <begin position="332"/>
        <end position="358"/>
    </location>
</feature>
<evidence type="ECO:0000256" key="5">
    <source>
        <dbReference type="ARBA" id="ARBA00022989"/>
    </source>
</evidence>
<comment type="caution">
    <text evidence="10">The sequence shown here is derived from an EMBL/GenBank/DDBJ whole genome shotgun (WGS) entry which is preliminary data.</text>
</comment>
<dbReference type="InterPro" id="IPR013154">
    <property type="entry name" value="ADH-like_N"/>
</dbReference>
<dbReference type="CDD" id="cd08290">
    <property type="entry name" value="ETR"/>
    <property type="match status" value="1"/>
</dbReference>
<comment type="similarity">
    <text evidence="2">Belongs to the major facilitator superfamily. TCR/Tet family.</text>
</comment>
<evidence type="ECO:0000256" key="2">
    <source>
        <dbReference type="ARBA" id="ARBA00007520"/>
    </source>
</evidence>
<dbReference type="Gene3D" id="3.40.50.720">
    <property type="entry name" value="NAD(P)-binding Rossmann-like Domain"/>
    <property type="match status" value="1"/>
</dbReference>
<dbReference type="PANTHER" id="PTHR23501:SF12">
    <property type="entry name" value="MAJOR FACILITATOR SUPERFAMILY (MFS) PROFILE DOMAIN-CONTAINING PROTEIN-RELATED"/>
    <property type="match status" value="1"/>
</dbReference>
<feature type="transmembrane region" description="Helical" evidence="8">
    <location>
        <begin position="721"/>
        <end position="742"/>
    </location>
</feature>
<comment type="subcellular location">
    <subcellularLocation>
        <location evidence="1">Membrane</location>
        <topology evidence="1">Multi-pass membrane protein</topology>
    </subcellularLocation>
</comment>
<evidence type="ECO:0000256" key="4">
    <source>
        <dbReference type="ARBA" id="ARBA00022692"/>
    </source>
</evidence>
<feature type="transmembrane region" description="Helical" evidence="8">
    <location>
        <begin position="479"/>
        <end position="500"/>
    </location>
</feature>